<name>A0A8B9FYF6_9PSIT</name>
<reference evidence="2" key="1">
    <citation type="submission" date="2025-08" db="UniProtKB">
        <authorList>
            <consortium name="Ensembl"/>
        </authorList>
    </citation>
    <scope>IDENTIFICATION</scope>
</reference>
<feature type="region of interest" description="Disordered" evidence="1">
    <location>
        <begin position="109"/>
        <end position="154"/>
    </location>
</feature>
<dbReference type="Gene3D" id="3.40.50.12690">
    <property type="match status" value="1"/>
</dbReference>
<dbReference type="AlphaFoldDB" id="A0A8B9FYF6"/>
<dbReference type="Gene3D" id="3.40.50.12700">
    <property type="match status" value="1"/>
</dbReference>
<evidence type="ECO:0000256" key="1">
    <source>
        <dbReference type="SAM" id="MobiDB-lite"/>
    </source>
</evidence>
<reference evidence="2" key="2">
    <citation type="submission" date="2025-09" db="UniProtKB">
        <authorList>
            <consortium name="Ensembl"/>
        </authorList>
    </citation>
    <scope>IDENTIFICATION</scope>
</reference>
<evidence type="ECO:0000313" key="2">
    <source>
        <dbReference type="Ensembl" id="ENSACOP00000016519.1"/>
    </source>
</evidence>
<feature type="region of interest" description="Disordered" evidence="1">
    <location>
        <begin position="1"/>
        <end position="30"/>
    </location>
</feature>
<dbReference type="Ensembl" id="ENSACOT00000017116.1">
    <property type="protein sequence ID" value="ENSACOP00000016519.1"/>
    <property type="gene ID" value="ENSACOG00000011487.1"/>
</dbReference>
<dbReference type="Proteomes" id="UP000694522">
    <property type="component" value="Unplaced"/>
</dbReference>
<feature type="compositionally biased region" description="Basic residues" evidence="1">
    <location>
        <begin position="138"/>
        <end position="147"/>
    </location>
</feature>
<feature type="compositionally biased region" description="Low complexity" evidence="1">
    <location>
        <begin position="1"/>
        <end position="17"/>
    </location>
</feature>
<proteinExistence type="predicted"/>
<dbReference type="SUPFAM" id="SSF52266">
    <property type="entry name" value="SGNH hydrolase"/>
    <property type="match status" value="1"/>
</dbReference>
<sequence length="365" mass="38710">KARSGSSALAAPVVASVGTQTEPTGREAAVQSSGCRERLHCYPKGRVSNGQGCTLRSLVEVLLQQVAELQEAVTRLKGVREAEGEQHCLLRDQPVPGPRVSTIAHAGKEAANPGKEAANPGKEAANPGSWEKVTEKNNKKRRKRAIKSKGFPPTSVVPTQNRFAVLQGADEQQHSHQAQPAGALVKKVTTGAARKKRRVVVVGDSNLKGTEAPICRPDPASGEVCCLPGARIRDVAEKLPALVGPTDYYPLLVIHVGAADIDSSSPETTRKDCRALGEVVMGSGAQIVFSSVLQDTGQDIKKARRIVQVNKWLEGWCYSQGFGYLEHGTQFSRPGLLGPGGAGLTKKGKSGFGRGLARLVKDALN</sequence>
<accession>A0A8B9FYF6</accession>
<keyword evidence="3" id="KW-1185">Reference proteome</keyword>
<evidence type="ECO:0000313" key="3">
    <source>
        <dbReference type="Proteomes" id="UP000694522"/>
    </source>
</evidence>
<organism evidence="2 3">
    <name type="scientific">Amazona collaria</name>
    <name type="common">yellow-billed parrot</name>
    <dbReference type="NCBI Taxonomy" id="241587"/>
    <lineage>
        <taxon>Eukaryota</taxon>
        <taxon>Metazoa</taxon>
        <taxon>Chordata</taxon>
        <taxon>Craniata</taxon>
        <taxon>Vertebrata</taxon>
        <taxon>Euteleostomi</taxon>
        <taxon>Archelosauria</taxon>
        <taxon>Archosauria</taxon>
        <taxon>Dinosauria</taxon>
        <taxon>Saurischia</taxon>
        <taxon>Theropoda</taxon>
        <taxon>Coelurosauria</taxon>
        <taxon>Aves</taxon>
        <taxon>Neognathae</taxon>
        <taxon>Neoaves</taxon>
        <taxon>Telluraves</taxon>
        <taxon>Australaves</taxon>
        <taxon>Psittaciformes</taxon>
        <taxon>Psittacidae</taxon>
        <taxon>Amazona</taxon>
    </lineage>
</organism>
<protein>
    <submittedName>
        <fullName evidence="2">Uncharacterized protein</fullName>
    </submittedName>
</protein>